<dbReference type="Proteomes" id="UP000006902">
    <property type="component" value="Chromosome"/>
</dbReference>
<accession>D3VQJ3</accession>
<feature type="transmembrane region" description="Helical" evidence="1">
    <location>
        <begin position="6"/>
        <end position="26"/>
    </location>
</feature>
<organism evidence="2 3">
    <name type="scientific">Mycoplasmopsis agalactiae</name>
    <name type="common">Mycoplasma agalactiae</name>
    <dbReference type="NCBI Taxonomy" id="2110"/>
    <lineage>
        <taxon>Bacteria</taxon>
        <taxon>Bacillati</taxon>
        <taxon>Mycoplasmatota</taxon>
        <taxon>Mycoplasmoidales</taxon>
        <taxon>Metamycoplasmataceae</taxon>
        <taxon>Mycoplasmopsis</taxon>
    </lineage>
</organism>
<proteinExistence type="predicted"/>
<name>D3VQJ3_MYCAA</name>
<keyword evidence="1" id="KW-1133">Transmembrane helix</keyword>
<evidence type="ECO:0000313" key="3">
    <source>
        <dbReference type="Proteomes" id="UP000006902"/>
    </source>
</evidence>
<reference evidence="3" key="1">
    <citation type="journal article" date="2010" name="BMC Genomics">
        <title>Comparative genomic and proteomic analyses of two Mycoplasma agalactiae strains: clues to the macro- and micro-events that are shaping mycoplasma diversity.</title>
        <authorList>
            <person name="Nouvel L.X."/>
            <person name="Sirand-Pugnet P."/>
            <person name="Marenda M.S."/>
            <person name="Sagne E."/>
            <person name="Barbe V."/>
            <person name="Mangenot S."/>
            <person name="Schenowitz C."/>
            <person name="Jacob D."/>
            <person name="Barre A."/>
            <person name="Claverol S."/>
            <person name="Blanchard A."/>
            <person name="Citti C."/>
        </authorList>
    </citation>
    <scope>NUCLEOTIDE SEQUENCE [LARGE SCALE GENOMIC DNA]</scope>
    <source>
        <strain evidence="3">5632</strain>
    </source>
</reference>
<sequence length="78" mass="9331">MKYLLTSGWSIFAVYFIFHIVCINFFKSFNDLLRWCIKPTLDISALLFMHLSPIIIPLFILWCIYLFYTNICPIETFP</sequence>
<dbReference type="EMBL" id="FP671138">
    <property type="protein sequence ID" value="CBH40587.1"/>
    <property type="molecule type" value="Genomic_DNA"/>
</dbReference>
<keyword evidence="1" id="KW-0812">Transmembrane</keyword>
<evidence type="ECO:0000313" key="2">
    <source>
        <dbReference type="EMBL" id="CBH40587.1"/>
    </source>
</evidence>
<evidence type="ECO:0000256" key="1">
    <source>
        <dbReference type="SAM" id="Phobius"/>
    </source>
</evidence>
<gene>
    <name evidence="2" type="ordered locus">MAGa3740</name>
</gene>
<dbReference type="AlphaFoldDB" id="D3VQJ3"/>
<feature type="transmembrane region" description="Helical" evidence="1">
    <location>
        <begin position="47"/>
        <end position="68"/>
    </location>
</feature>
<protein>
    <submittedName>
        <fullName evidence="2">Uncharacterized protein</fullName>
    </submittedName>
</protein>
<dbReference type="KEGG" id="mal:MAGa3740"/>
<keyword evidence="1" id="KW-0472">Membrane</keyword>